<organism evidence="1 2">
    <name type="scientific">Nocardiopsis terrae</name>
    <dbReference type="NCBI Taxonomy" id="372655"/>
    <lineage>
        <taxon>Bacteria</taxon>
        <taxon>Bacillati</taxon>
        <taxon>Actinomycetota</taxon>
        <taxon>Actinomycetes</taxon>
        <taxon>Streptosporangiales</taxon>
        <taxon>Nocardiopsidaceae</taxon>
        <taxon>Nocardiopsis</taxon>
    </lineage>
</organism>
<dbReference type="EMBL" id="JADBDY010000001">
    <property type="protein sequence ID" value="MBE1456869.1"/>
    <property type="molecule type" value="Genomic_DNA"/>
</dbReference>
<gene>
    <name evidence="1" type="ORF">H4W79_001083</name>
</gene>
<reference evidence="1 2" key="1">
    <citation type="submission" date="2020-10" db="EMBL/GenBank/DDBJ databases">
        <title>Sequencing the genomes of 1000 actinobacteria strains.</title>
        <authorList>
            <person name="Klenk H.-P."/>
        </authorList>
    </citation>
    <scope>NUCLEOTIDE SEQUENCE [LARGE SCALE GENOMIC DNA]</scope>
    <source>
        <strain evidence="1 2">DSM 45157</strain>
    </source>
</reference>
<evidence type="ECO:0000313" key="1">
    <source>
        <dbReference type="EMBL" id="MBE1456869.1"/>
    </source>
</evidence>
<name>A0ABR9HCX3_9ACTN</name>
<comment type="caution">
    <text evidence="1">The sequence shown here is derived from an EMBL/GenBank/DDBJ whole genome shotgun (WGS) entry which is preliminary data.</text>
</comment>
<accession>A0ABR9HCX3</accession>
<evidence type="ECO:0000313" key="2">
    <source>
        <dbReference type="Proteomes" id="UP000598217"/>
    </source>
</evidence>
<dbReference type="Proteomes" id="UP000598217">
    <property type="component" value="Unassembled WGS sequence"/>
</dbReference>
<keyword evidence="2" id="KW-1185">Reference proteome</keyword>
<dbReference type="RefSeq" id="WP_191268131.1">
    <property type="nucleotide sequence ID" value="NZ_BMXJ01000002.1"/>
</dbReference>
<proteinExistence type="predicted"/>
<sequence length="381" mass="40142">MDFEQNSEESGSEKLPLSLSATVMAHPSRSFGAERVLAELSLPGAEAVFDPRPDAPPGSLRTAAAALSRATPEKSTHHLLLQDDVLPAEDLPASVLECCRLHPDAALSFFVEWGSRTAVLARMAVFSGISAVPVINPYMPSLALAMPSALTTGIAERMGRGSDGGADDGEPDDRALLRLLRERGVRTLTMVPNLVEHDDLPSLTGNTGQGVRRSACFTAEPGVPFDASVLDLPRLLPFYAWNTGDAVVIDTAEDVPAAHRPTEEVLTGWGLGQDTSRRALAATSGAAALAGTVRPDLLLDAWNTAVALGAVQEHTDPGSVATLRDRAGLPLVRRALYTHVPGALRVFVDAVSLEPLEEELVELTLAALELGAGLDVPPGEL</sequence>
<protein>
    <submittedName>
        <fullName evidence="1">Uncharacterized protein</fullName>
    </submittedName>
</protein>